<dbReference type="InterPro" id="IPR009053">
    <property type="entry name" value="Prefoldin"/>
</dbReference>
<reference evidence="4" key="1">
    <citation type="submission" date="2014-08" db="EMBL/GenBank/DDBJ databases">
        <authorList>
            <person name="Sharma Rahul"/>
            <person name="Thines Marco"/>
        </authorList>
    </citation>
    <scope>NUCLEOTIDE SEQUENCE</scope>
</reference>
<protein>
    <submittedName>
        <fullName evidence="4">Prefoldin subunit 6, KE2 family</fullName>
    </submittedName>
</protein>
<evidence type="ECO:0000256" key="3">
    <source>
        <dbReference type="SAM" id="Coils"/>
    </source>
</evidence>
<name>A0A0F7SR19_PHARH</name>
<dbReference type="PANTHER" id="PTHR21431">
    <property type="entry name" value="PREFOLDIN SUBUNIT 6"/>
    <property type="match status" value="1"/>
</dbReference>
<dbReference type="GO" id="GO:0006457">
    <property type="term" value="P:protein folding"/>
    <property type="evidence" value="ECO:0007669"/>
    <property type="project" value="InterPro"/>
</dbReference>
<dbReference type="GO" id="GO:0051131">
    <property type="term" value="P:chaperone-mediated protein complex assembly"/>
    <property type="evidence" value="ECO:0007669"/>
    <property type="project" value="TreeGrafter"/>
</dbReference>
<dbReference type="Gene3D" id="1.10.287.370">
    <property type="match status" value="1"/>
</dbReference>
<evidence type="ECO:0000256" key="1">
    <source>
        <dbReference type="ARBA" id="ARBA00008045"/>
    </source>
</evidence>
<organism evidence="4">
    <name type="scientific">Phaffia rhodozyma</name>
    <name type="common">Yeast</name>
    <name type="synonym">Xanthophyllomyces dendrorhous</name>
    <dbReference type="NCBI Taxonomy" id="264483"/>
    <lineage>
        <taxon>Eukaryota</taxon>
        <taxon>Fungi</taxon>
        <taxon>Dikarya</taxon>
        <taxon>Basidiomycota</taxon>
        <taxon>Agaricomycotina</taxon>
        <taxon>Tremellomycetes</taxon>
        <taxon>Cystofilobasidiales</taxon>
        <taxon>Mrakiaceae</taxon>
        <taxon>Phaffia</taxon>
    </lineage>
</organism>
<proteinExistence type="inferred from homology"/>
<feature type="coiled-coil region" evidence="3">
    <location>
        <begin position="4"/>
        <end position="116"/>
    </location>
</feature>
<keyword evidence="3" id="KW-0175">Coiled coil</keyword>
<sequence length="121" mass="13753">MSSTKSLESRLEESTIEFQKLQTDLSNAVEARQRLDSQKSENEGVLKEFAVLKPHNTIYKMIGPSLVKQEQAEAKSNVEKRLEFINSEIVRVEKTLADLSTRSEKKKLEIVAMQQESQAQA</sequence>
<dbReference type="InterPro" id="IPR002777">
    <property type="entry name" value="PFD_beta-like"/>
</dbReference>
<dbReference type="AlphaFoldDB" id="A0A0F7SR19"/>
<dbReference type="GO" id="GO:0051087">
    <property type="term" value="F:protein-folding chaperone binding"/>
    <property type="evidence" value="ECO:0007669"/>
    <property type="project" value="TreeGrafter"/>
</dbReference>
<dbReference type="Pfam" id="PF01920">
    <property type="entry name" value="Prefoldin_2"/>
    <property type="match status" value="1"/>
</dbReference>
<dbReference type="FunFam" id="1.10.287.370:FF:000003">
    <property type="entry name" value="Prefoldin subunit 6"/>
    <property type="match status" value="1"/>
</dbReference>
<dbReference type="GO" id="GO:0005737">
    <property type="term" value="C:cytoplasm"/>
    <property type="evidence" value="ECO:0007669"/>
    <property type="project" value="TreeGrafter"/>
</dbReference>
<keyword evidence="2" id="KW-0143">Chaperone</keyword>
<evidence type="ECO:0000313" key="4">
    <source>
        <dbReference type="EMBL" id="CED83149.1"/>
    </source>
</evidence>
<dbReference type="PANTHER" id="PTHR21431:SF0">
    <property type="entry name" value="PREFOLDIN SUBUNIT 6"/>
    <property type="match status" value="1"/>
</dbReference>
<dbReference type="EMBL" id="LN483142">
    <property type="protein sequence ID" value="CED83149.1"/>
    <property type="molecule type" value="Genomic_DNA"/>
</dbReference>
<comment type="similarity">
    <text evidence="1">Belongs to the prefoldin subunit beta family.</text>
</comment>
<evidence type="ECO:0000256" key="2">
    <source>
        <dbReference type="ARBA" id="ARBA00023186"/>
    </source>
</evidence>
<dbReference type="SUPFAM" id="SSF46579">
    <property type="entry name" value="Prefoldin"/>
    <property type="match status" value="1"/>
</dbReference>
<accession>A0A0F7SR19</accession>
<dbReference type="GO" id="GO:0051082">
    <property type="term" value="F:unfolded protein binding"/>
    <property type="evidence" value="ECO:0007669"/>
    <property type="project" value="InterPro"/>
</dbReference>
<dbReference type="GO" id="GO:0016272">
    <property type="term" value="C:prefoldin complex"/>
    <property type="evidence" value="ECO:0007669"/>
    <property type="project" value="InterPro"/>
</dbReference>
<dbReference type="CDD" id="cd23161">
    <property type="entry name" value="Prefoldin_6"/>
    <property type="match status" value="1"/>
</dbReference>